<gene>
    <name evidence="2" type="ORF">FB45DRAFT_881848</name>
</gene>
<dbReference type="Proteomes" id="UP001221142">
    <property type="component" value="Unassembled WGS sequence"/>
</dbReference>
<reference evidence="2" key="1">
    <citation type="submission" date="2023-03" db="EMBL/GenBank/DDBJ databases">
        <title>Massive genome expansion in bonnet fungi (Mycena s.s.) driven by repeated elements and novel gene families across ecological guilds.</title>
        <authorList>
            <consortium name="Lawrence Berkeley National Laboratory"/>
            <person name="Harder C.B."/>
            <person name="Miyauchi S."/>
            <person name="Viragh M."/>
            <person name="Kuo A."/>
            <person name="Thoen E."/>
            <person name="Andreopoulos B."/>
            <person name="Lu D."/>
            <person name="Skrede I."/>
            <person name="Drula E."/>
            <person name="Henrissat B."/>
            <person name="Morin E."/>
            <person name="Kohler A."/>
            <person name="Barry K."/>
            <person name="LaButti K."/>
            <person name="Morin E."/>
            <person name="Salamov A."/>
            <person name="Lipzen A."/>
            <person name="Mereny Z."/>
            <person name="Hegedus B."/>
            <person name="Baldrian P."/>
            <person name="Stursova M."/>
            <person name="Weitz H."/>
            <person name="Taylor A."/>
            <person name="Grigoriev I.V."/>
            <person name="Nagy L.G."/>
            <person name="Martin F."/>
            <person name="Kauserud H."/>
        </authorList>
    </citation>
    <scope>NUCLEOTIDE SEQUENCE</scope>
    <source>
        <strain evidence="2">9284</strain>
    </source>
</reference>
<proteinExistence type="predicted"/>
<feature type="region of interest" description="Disordered" evidence="1">
    <location>
        <begin position="66"/>
        <end position="105"/>
    </location>
</feature>
<comment type="caution">
    <text evidence="2">The sequence shown here is derived from an EMBL/GenBank/DDBJ whole genome shotgun (WGS) entry which is preliminary data.</text>
</comment>
<protein>
    <submittedName>
        <fullName evidence="2">Uncharacterized protein</fullName>
    </submittedName>
</protein>
<keyword evidence="3" id="KW-1185">Reference proteome</keyword>
<evidence type="ECO:0000313" key="3">
    <source>
        <dbReference type="Proteomes" id="UP001221142"/>
    </source>
</evidence>
<dbReference type="EMBL" id="JARKIF010000147">
    <property type="protein sequence ID" value="KAJ7603408.1"/>
    <property type="molecule type" value="Genomic_DNA"/>
</dbReference>
<feature type="region of interest" description="Disordered" evidence="1">
    <location>
        <begin position="1"/>
        <end position="22"/>
    </location>
</feature>
<organism evidence="2 3">
    <name type="scientific">Roridomyces roridus</name>
    <dbReference type="NCBI Taxonomy" id="1738132"/>
    <lineage>
        <taxon>Eukaryota</taxon>
        <taxon>Fungi</taxon>
        <taxon>Dikarya</taxon>
        <taxon>Basidiomycota</taxon>
        <taxon>Agaricomycotina</taxon>
        <taxon>Agaricomycetes</taxon>
        <taxon>Agaricomycetidae</taxon>
        <taxon>Agaricales</taxon>
        <taxon>Marasmiineae</taxon>
        <taxon>Mycenaceae</taxon>
        <taxon>Roridomyces</taxon>
    </lineage>
</organism>
<name>A0AAD7AXJ2_9AGAR</name>
<evidence type="ECO:0000313" key="2">
    <source>
        <dbReference type="EMBL" id="KAJ7603408.1"/>
    </source>
</evidence>
<feature type="compositionally biased region" description="Basic residues" evidence="1">
    <location>
        <begin position="13"/>
        <end position="22"/>
    </location>
</feature>
<accession>A0AAD7AXJ2</accession>
<feature type="compositionally biased region" description="Basic and acidic residues" evidence="1">
    <location>
        <begin position="302"/>
        <end position="315"/>
    </location>
</feature>
<sequence>MDKGAQRQSPGKGKTRNQPRRVVKNVNYQLKSNTDKESLIYKLIKSARSDQVDVPDEYYVRMGNTQLPSSRENPVTRIDPGRRRCTQTSTNEQEHSHFPAQPRAWSARRHKPAPLDQQSHSLALTGSWVGLQGGGRWSWWWEARGSAVEQGFPSSAGDADQWRWFDLNADTFAGPANVAQINSKFKICWPSKCSNLGSVSLIIDVLGAFHLGLSESLPSRSDSSSGTPVQSLSHIAGQMVTLDLSGVTILSTFARNSGPTILQFFRYRPELWSKSSPGDFIPATSFSDPTPNTQRFWLSGGRTERKSERKSDSTRTFDSPLPQNIVRIAVQTLAKSGLVDCPIARFRFNPGTPVLNSGPNIA</sequence>
<feature type="region of interest" description="Disordered" evidence="1">
    <location>
        <begin position="292"/>
        <end position="318"/>
    </location>
</feature>
<dbReference type="AlphaFoldDB" id="A0AAD7AXJ2"/>
<evidence type="ECO:0000256" key="1">
    <source>
        <dbReference type="SAM" id="MobiDB-lite"/>
    </source>
</evidence>